<sequence>MEAKLLDQEGRARRDNIRVYGIPEEAEGNNTPGFLEKVLTESLDFPLDTALRIERAHRALASKPTNSVGKPGR</sequence>
<reference evidence="1" key="2">
    <citation type="submission" date="2016-06" db="EMBL/GenBank/DDBJ databases">
        <title>The genome of a short-lived fish provides insights into sex chromosome evolution and the genetic control of aging.</title>
        <authorList>
            <person name="Reichwald K."/>
            <person name="Felder M."/>
            <person name="Petzold A."/>
            <person name="Koch P."/>
            <person name="Groth M."/>
            <person name="Platzer M."/>
        </authorList>
    </citation>
    <scope>NUCLEOTIDE SEQUENCE</scope>
    <source>
        <tissue evidence="1">Brain</tissue>
    </source>
</reference>
<dbReference type="AlphaFoldDB" id="A0A1A8MVC7"/>
<evidence type="ECO:0000313" key="1">
    <source>
        <dbReference type="EMBL" id="SBR60835.1"/>
    </source>
</evidence>
<name>A0A1A8MVC7_9TELE</name>
<dbReference type="EMBL" id="HAEF01019676">
    <property type="protein sequence ID" value="SBR60835.1"/>
    <property type="molecule type" value="Transcribed_RNA"/>
</dbReference>
<organism evidence="1">
    <name type="scientific">Nothobranchius pienaari</name>
    <dbReference type="NCBI Taxonomy" id="704102"/>
    <lineage>
        <taxon>Eukaryota</taxon>
        <taxon>Metazoa</taxon>
        <taxon>Chordata</taxon>
        <taxon>Craniata</taxon>
        <taxon>Vertebrata</taxon>
        <taxon>Euteleostomi</taxon>
        <taxon>Actinopterygii</taxon>
        <taxon>Neopterygii</taxon>
        <taxon>Teleostei</taxon>
        <taxon>Neoteleostei</taxon>
        <taxon>Acanthomorphata</taxon>
        <taxon>Ovalentaria</taxon>
        <taxon>Atherinomorphae</taxon>
        <taxon>Cyprinodontiformes</taxon>
        <taxon>Nothobranchiidae</taxon>
        <taxon>Nothobranchius</taxon>
    </lineage>
</organism>
<proteinExistence type="predicted"/>
<reference evidence="1" key="1">
    <citation type="submission" date="2016-05" db="EMBL/GenBank/DDBJ databases">
        <authorList>
            <person name="Lavstsen T."/>
            <person name="Jespersen J.S."/>
        </authorList>
    </citation>
    <scope>NUCLEOTIDE SEQUENCE</scope>
    <source>
        <tissue evidence="1">Brain</tissue>
    </source>
</reference>
<protein>
    <submittedName>
        <fullName evidence="1">Uncharacterized protein</fullName>
    </submittedName>
</protein>
<accession>A0A1A8MVC7</accession>
<dbReference type="Gene3D" id="3.30.70.1820">
    <property type="entry name" value="L1 transposable element, RRM domain"/>
    <property type="match status" value="1"/>
</dbReference>
<gene>
    <name evidence="1" type="primary">Nfu_g_1_013433</name>
</gene>